<dbReference type="Gene3D" id="2.60.120.600">
    <property type="entry name" value="Domain of unknown function DUF1214, C-terminal domain"/>
    <property type="match status" value="1"/>
</dbReference>
<reference evidence="3 4" key="1">
    <citation type="submission" date="2019-07" db="EMBL/GenBank/DDBJ databases">
        <title>Full genome sequence of Sphingomonas sp. 4R-6-7(HKS19).</title>
        <authorList>
            <person name="Im W.-T."/>
        </authorList>
    </citation>
    <scope>NUCLEOTIDE SEQUENCE [LARGE SCALE GENOMIC DNA]</scope>
    <source>
        <strain evidence="3 4">HKS19</strain>
    </source>
</reference>
<gene>
    <name evidence="3" type="ORF">FPZ24_02640</name>
</gene>
<evidence type="ECO:0000313" key="3">
    <source>
        <dbReference type="EMBL" id="QDZ06505.1"/>
    </source>
</evidence>
<dbReference type="PANTHER" id="PTHR36509:SF2">
    <property type="entry name" value="BLL3101 PROTEIN"/>
    <property type="match status" value="1"/>
</dbReference>
<sequence>MKPSVRYLICAVAGLALGAGAAVQRVRTGALGASTAIGPWTTGKDFGTAGASAFTRAVVSLRGILALPAHEARYYNAAVDSAGQPLDGKCRYRVSGKAMPTKWWSLTLYDHPGYLVTNQANVFSVASARVPDQANWSVVVAPAEQAGLWLPTGRIDRFELTLRTYLPDDGGVGNLTRDQLPSIVKEGC</sequence>
<dbReference type="OrthoDB" id="9777345at2"/>
<dbReference type="InterPro" id="IPR012038">
    <property type="entry name" value="UCP009471"/>
</dbReference>
<dbReference type="Pfam" id="PF06742">
    <property type="entry name" value="DUF1214"/>
    <property type="match status" value="1"/>
</dbReference>
<proteinExistence type="predicted"/>
<protein>
    <submittedName>
        <fullName evidence="3">DUF1214 domain-containing protein</fullName>
    </submittedName>
</protein>
<dbReference type="KEGG" id="spai:FPZ24_02640"/>
<keyword evidence="1" id="KW-0732">Signal</keyword>
<dbReference type="PANTHER" id="PTHR36509">
    <property type="entry name" value="BLL3101 PROTEIN"/>
    <property type="match status" value="1"/>
</dbReference>
<dbReference type="EMBL" id="CP042306">
    <property type="protein sequence ID" value="QDZ06505.1"/>
    <property type="molecule type" value="Genomic_DNA"/>
</dbReference>
<evidence type="ECO:0000256" key="1">
    <source>
        <dbReference type="SAM" id="SignalP"/>
    </source>
</evidence>
<organism evidence="3 4">
    <name type="scientific">Sphingomonas panacisoli</name>
    <dbReference type="NCBI Taxonomy" id="1813879"/>
    <lineage>
        <taxon>Bacteria</taxon>
        <taxon>Pseudomonadati</taxon>
        <taxon>Pseudomonadota</taxon>
        <taxon>Alphaproteobacteria</taxon>
        <taxon>Sphingomonadales</taxon>
        <taxon>Sphingomonadaceae</taxon>
        <taxon>Sphingomonas</taxon>
    </lineage>
</organism>
<evidence type="ECO:0000313" key="4">
    <source>
        <dbReference type="Proteomes" id="UP000315673"/>
    </source>
</evidence>
<evidence type="ECO:0000259" key="2">
    <source>
        <dbReference type="Pfam" id="PF06742"/>
    </source>
</evidence>
<dbReference type="InterPro" id="IPR010621">
    <property type="entry name" value="DUF1214"/>
</dbReference>
<dbReference type="InterPro" id="IPR037049">
    <property type="entry name" value="DUF1214_C_sf"/>
</dbReference>
<accession>A0A5B8LFI1</accession>
<feature type="signal peptide" evidence="1">
    <location>
        <begin position="1"/>
        <end position="21"/>
    </location>
</feature>
<dbReference type="RefSeq" id="WP_146569589.1">
    <property type="nucleotide sequence ID" value="NZ_CP042306.1"/>
</dbReference>
<feature type="chain" id="PRO_5023056866" evidence="1">
    <location>
        <begin position="22"/>
        <end position="188"/>
    </location>
</feature>
<dbReference type="SUPFAM" id="SSF160935">
    <property type="entry name" value="VPA0735-like"/>
    <property type="match status" value="1"/>
</dbReference>
<dbReference type="AlphaFoldDB" id="A0A5B8LFI1"/>
<dbReference type="Proteomes" id="UP000315673">
    <property type="component" value="Chromosome"/>
</dbReference>
<keyword evidence="4" id="KW-1185">Reference proteome</keyword>
<name>A0A5B8LFI1_9SPHN</name>
<dbReference type="PIRSF" id="PIRSF009471">
    <property type="entry name" value="UCP009471"/>
    <property type="match status" value="1"/>
</dbReference>
<feature type="domain" description="DUF1214" evidence="2">
    <location>
        <begin position="71"/>
        <end position="168"/>
    </location>
</feature>